<evidence type="ECO:0000313" key="1">
    <source>
        <dbReference type="EMBL" id="KRH94858.1"/>
    </source>
</evidence>
<reference evidence="1 2" key="1">
    <citation type="submission" date="2015-07" db="EMBL/GenBank/DDBJ databases">
        <title>The genome of Pseudoloma neurophilia, a relevant intracellular parasite of the zebrafish.</title>
        <authorList>
            <person name="Ndikumana S."/>
            <person name="Pelin A."/>
            <person name="Sanders J."/>
            <person name="Corradi N."/>
        </authorList>
    </citation>
    <scope>NUCLEOTIDE SEQUENCE [LARGE SCALE GENOMIC DNA]</scope>
    <source>
        <strain evidence="1 2">MK1</strain>
    </source>
</reference>
<comment type="caution">
    <text evidence="1">The sequence shown here is derived from an EMBL/GenBank/DDBJ whole genome shotgun (WGS) entry which is preliminary data.</text>
</comment>
<accession>A0A0R0M0B9</accession>
<evidence type="ECO:0000313" key="2">
    <source>
        <dbReference type="Proteomes" id="UP000051530"/>
    </source>
</evidence>
<dbReference type="AlphaFoldDB" id="A0A0R0M0B9"/>
<sequence>MLCPTFQYFYLLIQLSCTSDRKERSRATLFINLVPNLYNQTFVQNINQEIYNFKKQFRNQISKNDDSRFEEVIELLIGLKKKIDVYINLHPVLKNDVLVKQFYWHLIYETMTSISYFSQLHNFSKKSFDDQENSFDDGSSSKDLKLKILSKVDIFKYRVLPLLYSIIDSIFSYFFAIYTYEQTEINMKSHVEILENAYPKEFENISHETYKGVLKIFFENASQDLKMKVKEIYGKSLKEGSLYTSIESINMFLFHIESFEQNVQNREKMKHIYNCRKILTLTYISKYQLFLLNPIFYDNVSGWVFNIFLRNCGKFASLLNHRSSRKLCPLCYLSLYIPESEFKQSIDACFSN</sequence>
<organism evidence="1 2">
    <name type="scientific">Pseudoloma neurophilia</name>
    <dbReference type="NCBI Taxonomy" id="146866"/>
    <lineage>
        <taxon>Eukaryota</taxon>
        <taxon>Fungi</taxon>
        <taxon>Fungi incertae sedis</taxon>
        <taxon>Microsporidia</taxon>
        <taxon>Pseudoloma</taxon>
    </lineage>
</organism>
<gene>
    <name evidence="1" type="ORF">M153_12700015330</name>
</gene>
<name>A0A0R0M0B9_9MICR</name>
<dbReference type="Proteomes" id="UP000051530">
    <property type="component" value="Unassembled WGS sequence"/>
</dbReference>
<protein>
    <submittedName>
        <fullName evidence="1">Uncharacterized protein</fullName>
    </submittedName>
</protein>
<keyword evidence="2" id="KW-1185">Reference proteome</keyword>
<proteinExistence type="predicted"/>
<dbReference type="VEuPathDB" id="MicrosporidiaDB:M153_12700015330"/>
<dbReference type="EMBL" id="LGUB01000023">
    <property type="protein sequence ID" value="KRH94858.1"/>
    <property type="molecule type" value="Genomic_DNA"/>
</dbReference>